<evidence type="ECO:0000313" key="3">
    <source>
        <dbReference type="Proteomes" id="UP001237642"/>
    </source>
</evidence>
<organism evidence="2 3">
    <name type="scientific">Heracleum sosnowskyi</name>
    <dbReference type="NCBI Taxonomy" id="360622"/>
    <lineage>
        <taxon>Eukaryota</taxon>
        <taxon>Viridiplantae</taxon>
        <taxon>Streptophyta</taxon>
        <taxon>Embryophyta</taxon>
        <taxon>Tracheophyta</taxon>
        <taxon>Spermatophyta</taxon>
        <taxon>Magnoliopsida</taxon>
        <taxon>eudicotyledons</taxon>
        <taxon>Gunneridae</taxon>
        <taxon>Pentapetalae</taxon>
        <taxon>asterids</taxon>
        <taxon>campanulids</taxon>
        <taxon>Apiales</taxon>
        <taxon>Apiaceae</taxon>
        <taxon>Apioideae</taxon>
        <taxon>apioid superclade</taxon>
        <taxon>Tordylieae</taxon>
        <taxon>Tordyliinae</taxon>
        <taxon>Heracleum</taxon>
    </lineage>
</organism>
<comment type="caution">
    <text evidence="2">The sequence shown here is derived from an EMBL/GenBank/DDBJ whole genome shotgun (WGS) entry which is preliminary data.</text>
</comment>
<feature type="region of interest" description="Disordered" evidence="1">
    <location>
        <begin position="208"/>
        <end position="227"/>
    </location>
</feature>
<evidence type="ECO:0000313" key="2">
    <source>
        <dbReference type="EMBL" id="KAK1387208.1"/>
    </source>
</evidence>
<keyword evidence="3" id="KW-1185">Reference proteome</keyword>
<dbReference type="EMBL" id="JAUIZM010000004">
    <property type="protein sequence ID" value="KAK1387208.1"/>
    <property type="molecule type" value="Genomic_DNA"/>
</dbReference>
<dbReference type="Proteomes" id="UP001237642">
    <property type="component" value="Unassembled WGS sequence"/>
</dbReference>
<proteinExistence type="predicted"/>
<accession>A0AAD8IM50</accession>
<reference evidence="2" key="1">
    <citation type="submission" date="2023-02" db="EMBL/GenBank/DDBJ databases">
        <title>Genome of toxic invasive species Heracleum sosnowskyi carries increased number of genes despite the absence of recent whole-genome duplications.</title>
        <authorList>
            <person name="Schelkunov M."/>
            <person name="Shtratnikova V."/>
            <person name="Makarenko M."/>
            <person name="Klepikova A."/>
            <person name="Omelchenko D."/>
            <person name="Novikova G."/>
            <person name="Obukhova E."/>
            <person name="Bogdanov V."/>
            <person name="Penin A."/>
            <person name="Logacheva M."/>
        </authorList>
    </citation>
    <scope>NUCLEOTIDE SEQUENCE</scope>
    <source>
        <strain evidence="2">Hsosn_3</strain>
        <tissue evidence="2">Leaf</tissue>
    </source>
</reference>
<feature type="region of interest" description="Disordered" evidence="1">
    <location>
        <begin position="234"/>
        <end position="256"/>
    </location>
</feature>
<dbReference type="AlphaFoldDB" id="A0AAD8IM50"/>
<feature type="compositionally biased region" description="Low complexity" evidence="1">
    <location>
        <begin position="234"/>
        <end position="248"/>
    </location>
</feature>
<protein>
    <submittedName>
        <fullName evidence="2">Uncharacterized protein</fullName>
    </submittedName>
</protein>
<gene>
    <name evidence="2" type="ORF">POM88_015386</name>
</gene>
<sequence>MNQRNPGTGSLCFPLGRDCWMRMRLKNRLWRLAAEKVKLCLAMQKQTWRKENQSTEAIPMKSYPGTSHTFKNHVPPSASDLVLLIFVLECKNEICTFSDLDAPFSLLQYSNLAMASSGRKSKAVACYANEDLVEEDQSTEAIPMKSYPGTSNTFKKCAPPSASGNRKSLFSTWMGLQDENETKKQAMASSGRKSKALSCYAKADLEDENQSTEAIPMKSYPGTSHTLKNHVPPSASGNMKSMFSSSSGLPNENKSQAMASSGRKSKAVACYATEDLVEEDQSTEAIPMKSYPGTSNTFKKCVPPSASGNRKSLFSTWMGLQDENETKKQAMASSGRKSKALSCYAKADLEDENQSTEAIPMKSYPGTSHTLKNHVPPSASGNMKSMFSTSSGLPNENKSQAMASSGRKSKAVACYATEDLVEEDQSTEAIPMKSYPGTSNTFKKCVPPSASGNRKSLFSTWTGLQDENETKKQGMASSGRKGKAQSCYAKADLEEEDQSTEAIPMKSYPGTSHTFKNQVPPSASGNMKSMFSTSTGLQNENKSQAMASSSRKSKAVACYANEDLVEEDQSTEAIPMKSYPGTSHTFKKGVPPSASGNRKSLFSTWMELQDENENKNQAMASSGRKSKALSCYAKADLEEEDQSTEAIPMKSYPGTSHTFKKYVPPSASDDCRAEIVWGIKPKKEIWDH</sequence>
<name>A0AAD8IM50_9APIA</name>
<reference evidence="2" key="2">
    <citation type="submission" date="2023-05" db="EMBL/GenBank/DDBJ databases">
        <authorList>
            <person name="Schelkunov M.I."/>
        </authorList>
    </citation>
    <scope>NUCLEOTIDE SEQUENCE</scope>
    <source>
        <strain evidence="2">Hsosn_3</strain>
        <tissue evidence="2">Leaf</tissue>
    </source>
</reference>
<evidence type="ECO:0000256" key="1">
    <source>
        <dbReference type="SAM" id="MobiDB-lite"/>
    </source>
</evidence>